<evidence type="ECO:0000313" key="1">
    <source>
        <dbReference type="EMBL" id="HIU22173.1"/>
    </source>
</evidence>
<reference evidence="1" key="1">
    <citation type="submission" date="2020-10" db="EMBL/GenBank/DDBJ databases">
        <authorList>
            <person name="Gilroy R."/>
        </authorList>
    </citation>
    <scope>NUCLEOTIDE SEQUENCE</scope>
    <source>
        <strain evidence="1">CHK197-8231</strain>
    </source>
</reference>
<name>A0A9D1HV31_9BACT</name>
<gene>
    <name evidence="1" type="ORF">IAD49_01190</name>
</gene>
<sequence>MEIEKYIEEASSMPVSARGENSECYLFPDVALLYGAYYEEHLKIMQRENEKLWNRGMMVPCVIEYCFTDENSNQKYREGWLLETRVKGKPLHQTCPFPLIFRPTTREEVVYNYEKEAHNAMIYERELEKLATAPQVHYDKFLSDMLELGQHESLCYDATYASNFQYDSKEGFGFVDLTPRHVIDTPDVVCYSYLKVLLGKGNILKEDREFVETWIDQILMKCWIAMQNNPTLNNLYRNIDELKEDCYYRQFRKLGFILTPLSSMEDYVNRGEQVIETLKKMNLIKEEDKKVL</sequence>
<evidence type="ECO:0000313" key="2">
    <source>
        <dbReference type="Proteomes" id="UP000824087"/>
    </source>
</evidence>
<accession>A0A9D1HV31</accession>
<proteinExistence type="predicted"/>
<dbReference type="AlphaFoldDB" id="A0A9D1HV31"/>
<dbReference type="Proteomes" id="UP000824087">
    <property type="component" value="Unassembled WGS sequence"/>
</dbReference>
<reference evidence="1" key="2">
    <citation type="journal article" date="2021" name="PeerJ">
        <title>Extensive microbial diversity within the chicken gut microbiome revealed by metagenomics and culture.</title>
        <authorList>
            <person name="Gilroy R."/>
            <person name="Ravi A."/>
            <person name="Getino M."/>
            <person name="Pursley I."/>
            <person name="Horton D.L."/>
            <person name="Alikhan N.F."/>
            <person name="Baker D."/>
            <person name="Gharbi K."/>
            <person name="Hall N."/>
            <person name="Watson M."/>
            <person name="Adriaenssens E.M."/>
            <person name="Foster-Nyarko E."/>
            <person name="Jarju S."/>
            <person name="Secka A."/>
            <person name="Antonio M."/>
            <person name="Oren A."/>
            <person name="Chaudhuri R.R."/>
            <person name="La Ragione R."/>
            <person name="Hildebrand F."/>
            <person name="Pallen M.J."/>
        </authorList>
    </citation>
    <scope>NUCLEOTIDE SEQUENCE</scope>
    <source>
        <strain evidence="1">CHK197-8231</strain>
    </source>
</reference>
<protein>
    <submittedName>
        <fullName evidence="1">Uncharacterized protein</fullName>
    </submittedName>
</protein>
<dbReference type="EMBL" id="DVML01000007">
    <property type="protein sequence ID" value="HIU22173.1"/>
    <property type="molecule type" value="Genomic_DNA"/>
</dbReference>
<comment type="caution">
    <text evidence="1">The sequence shown here is derived from an EMBL/GenBank/DDBJ whole genome shotgun (WGS) entry which is preliminary data.</text>
</comment>
<organism evidence="1 2">
    <name type="scientific">Candidatus Fimihabitans intestinipullorum</name>
    <dbReference type="NCBI Taxonomy" id="2840820"/>
    <lineage>
        <taxon>Bacteria</taxon>
        <taxon>Bacillati</taxon>
        <taxon>Mycoplasmatota</taxon>
        <taxon>Mycoplasmatota incertae sedis</taxon>
        <taxon>Candidatus Fimihabitans</taxon>
    </lineage>
</organism>